<protein>
    <submittedName>
        <fullName evidence="2">Enriched in surface-labeled proteome protein 18</fullName>
    </submittedName>
</protein>
<feature type="signal peptide" evidence="1">
    <location>
        <begin position="1"/>
        <end position="25"/>
    </location>
</feature>
<name>A0A1G4I9Q1_TRYEQ</name>
<sequence length="185" mass="20880">MGRRHGVIRGFIFVLFLLLCATAAANVSREEQSHTREGGGAQATAEPSFSLLSVCKQEAHKLCPRQEHAPLKCLLHHFASSRSGPGINEARNLASANPHRRSYRNTAFFNRECAAWLRAREECVSFVRRAGYCRDDETARECLRRIPQHVLRPSCRNSAYYNSVLLYGKMKQQQQQESVSQDSSA</sequence>
<dbReference type="RefSeq" id="XP_067079741.1">
    <property type="nucleotide sequence ID" value="XM_067223640.1"/>
</dbReference>
<keyword evidence="1" id="KW-0732">Signal</keyword>
<feature type="chain" id="PRO_5009235331" evidence="1">
    <location>
        <begin position="26"/>
        <end position="185"/>
    </location>
</feature>
<reference evidence="2" key="1">
    <citation type="submission" date="2016-09" db="EMBL/GenBank/DDBJ databases">
        <authorList>
            <person name="Hebert L."/>
            <person name="Moumen B."/>
        </authorList>
    </citation>
    <scope>NUCLEOTIDE SEQUENCE [LARGE SCALE GENOMIC DNA]</scope>
    <source>
        <strain evidence="2">OVI</strain>
    </source>
</reference>
<comment type="caution">
    <text evidence="2">The sequence shown here is derived from an EMBL/GenBank/DDBJ whole genome shotgun (WGS) entry which is preliminary data.</text>
</comment>
<dbReference type="GeneID" id="92374466"/>
<organism evidence="2 3">
    <name type="scientific">Trypanosoma equiperdum</name>
    <dbReference type="NCBI Taxonomy" id="5694"/>
    <lineage>
        <taxon>Eukaryota</taxon>
        <taxon>Discoba</taxon>
        <taxon>Euglenozoa</taxon>
        <taxon>Kinetoplastea</taxon>
        <taxon>Metakinetoplastina</taxon>
        <taxon>Trypanosomatida</taxon>
        <taxon>Trypanosomatidae</taxon>
        <taxon>Trypanosoma</taxon>
    </lineage>
</organism>
<dbReference type="VEuPathDB" id="TriTrypDB:TEOVI_000052600"/>
<evidence type="ECO:0000313" key="3">
    <source>
        <dbReference type="Proteomes" id="UP000195570"/>
    </source>
</evidence>
<proteinExistence type="predicted"/>
<dbReference type="EMBL" id="CZPT02001021">
    <property type="protein sequence ID" value="SCU68610.1"/>
    <property type="molecule type" value="Genomic_DNA"/>
</dbReference>
<dbReference type="AlphaFoldDB" id="A0A1G4I9Q1"/>
<dbReference type="Proteomes" id="UP000195570">
    <property type="component" value="Unassembled WGS sequence"/>
</dbReference>
<evidence type="ECO:0000313" key="2">
    <source>
        <dbReference type="EMBL" id="SCU68610.1"/>
    </source>
</evidence>
<keyword evidence="3" id="KW-1185">Reference proteome</keyword>
<accession>A0A1G4I9Q1</accession>
<gene>
    <name evidence="2" type="ORF">TEOVI_000052600</name>
</gene>
<evidence type="ECO:0000256" key="1">
    <source>
        <dbReference type="SAM" id="SignalP"/>
    </source>
</evidence>